<sequence>MNRSRALPVYIKSNGAATPAITPEIIPTTTPAIRQCMLERR</sequence>
<organism evidence="1 2">
    <name type="scientific">Beta vulgaris subsp. vulgaris</name>
    <name type="common">Beet</name>
    <dbReference type="NCBI Taxonomy" id="3555"/>
    <lineage>
        <taxon>Eukaryota</taxon>
        <taxon>Viridiplantae</taxon>
        <taxon>Streptophyta</taxon>
        <taxon>Embryophyta</taxon>
        <taxon>Tracheophyta</taxon>
        <taxon>Spermatophyta</taxon>
        <taxon>Magnoliopsida</taxon>
        <taxon>eudicotyledons</taxon>
        <taxon>Gunneridae</taxon>
        <taxon>Pentapetalae</taxon>
        <taxon>Caryophyllales</taxon>
        <taxon>Chenopodiaceae</taxon>
        <taxon>Betoideae</taxon>
        <taxon>Beta</taxon>
    </lineage>
</organism>
<evidence type="ECO:0000313" key="1">
    <source>
        <dbReference type="EMBL" id="KMS95207.1"/>
    </source>
</evidence>
<gene>
    <name evidence="1" type="ORF">BVRB_011270</name>
</gene>
<reference evidence="1 2" key="1">
    <citation type="journal article" date="2014" name="Nature">
        <title>The genome of the recently domesticated crop plant sugar beet (Beta vulgaris).</title>
        <authorList>
            <person name="Dohm J.C."/>
            <person name="Minoche A.E."/>
            <person name="Holtgrawe D."/>
            <person name="Capella-Gutierrez S."/>
            <person name="Zakrzewski F."/>
            <person name="Tafer H."/>
            <person name="Rupp O."/>
            <person name="Sorensen T.R."/>
            <person name="Stracke R."/>
            <person name="Reinhardt R."/>
            <person name="Goesmann A."/>
            <person name="Kraft T."/>
            <person name="Schulz B."/>
            <person name="Stadler P.F."/>
            <person name="Schmidt T."/>
            <person name="Gabaldon T."/>
            <person name="Lehrach H."/>
            <person name="Weisshaar B."/>
            <person name="Himmelbauer H."/>
        </authorList>
    </citation>
    <scope>NUCLEOTIDE SEQUENCE [LARGE SCALE GENOMIC DNA]</scope>
    <source>
        <tissue evidence="1">Taproot</tissue>
    </source>
</reference>
<dbReference type="Proteomes" id="UP000035740">
    <property type="component" value="Unassembled WGS sequence"/>
</dbReference>
<accession>A0A0J8B5X4</accession>
<keyword evidence="2" id="KW-1185">Reference proteome</keyword>
<name>A0A0J8B5X4_BETVV</name>
<protein>
    <submittedName>
        <fullName evidence="1">Uncharacterized protein</fullName>
    </submittedName>
</protein>
<dbReference type="EMBL" id="KQ090516">
    <property type="protein sequence ID" value="KMS95207.1"/>
    <property type="molecule type" value="Genomic_DNA"/>
</dbReference>
<evidence type="ECO:0000313" key="2">
    <source>
        <dbReference type="Proteomes" id="UP000035740"/>
    </source>
</evidence>
<dbReference type="Gramene" id="KMS95207">
    <property type="protein sequence ID" value="KMS95207"/>
    <property type="gene ID" value="BVRB_011270"/>
</dbReference>
<dbReference type="AlphaFoldDB" id="A0A0J8B5X4"/>
<proteinExistence type="predicted"/>